<dbReference type="STRING" id="558173.CDOO_04860"/>
<dbReference type="PANTHER" id="PTHR30346">
    <property type="entry name" value="TRANSCRIPTIONAL DUAL REGULATOR HCAR-RELATED"/>
    <property type="match status" value="1"/>
</dbReference>
<dbReference type="eggNOG" id="ENOG5033EXV">
    <property type="taxonomic scope" value="Bacteria"/>
</dbReference>
<evidence type="ECO:0000256" key="5">
    <source>
        <dbReference type="ARBA" id="ARBA00023163"/>
    </source>
</evidence>
<evidence type="ECO:0000256" key="1">
    <source>
        <dbReference type="ARBA" id="ARBA00009437"/>
    </source>
</evidence>
<keyword evidence="5" id="KW-0804">Transcription</keyword>
<comment type="similarity">
    <text evidence="1">Belongs to the LysR transcriptional regulatory family.</text>
</comment>
<feature type="compositionally biased region" description="Basic residues" evidence="6">
    <location>
        <begin position="213"/>
        <end position="225"/>
    </location>
</feature>
<dbReference type="GO" id="GO:0003677">
    <property type="term" value="F:DNA binding"/>
    <property type="evidence" value="ECO:0007669"/>
    <property type="project" value="UniProtKB-KW"/>
</dbReference>
<keyword evidence="9" id="KW-1185">Reference proteome</keyword>
<keyword evidence="2" id="KW-0805">Transcription regulation</keyword>
<protein>
    <submittedName>
        <fullName evidence="8">LysR family transcriptional regulator</fullName>
    </submittedName>
</protein>
<gene>
    <name evidence="8" type="ORF">CDOO_04860</name>
</gene>
<evidence type="ECO:0000256" key="4">
    <source>
        <dbReference type="ARBA" id="ARBA00023159"/>
    </source>
</evidence>
<dbReference type="Pfam" id="PF03466">
    <property type="entry name" value="LysR_substrate"/>
    <property type="match status" value="1"/>
</dbReference>
<organism evidence="8 9">
    <name type="scientific">Corynebacterium doosanense CAU 212 = DSM 45436</name>
    <dbReference type="NCBI Taxonomy" id="558173"/>
    <lineage>
        <taxon>Bacteria</taxon>
        <taxon>Bacillati</taxon>
        <taxon>Actinomycetota</taxon>
        <taxon>Actinomycetes</taxon>
        <taxon>Mycobacteriales</taxon>
        <taxon>Corynebacteriaceae</taxon>
        <taxon>Corynebacterium</taxon>
    </lineage>
</organism>
<name>A0A097IEV2_9CORY</name>
<evidence type="ECO:0000313" key="8">
    <source>
        <dbReference type="EMBL" id="AIT60656.1"/>
    </source>
</evidence>
<proteinExistence type="inferred from homology"/>
<dbReference type="SUPFAM" id="SSF53850">
    <property type="entry name" value="Periplasmic binding protein-like II"/>
    <property type="match status" value="1"/>
</dbReference>
<dbReference type="Gene3D" id="3.40.190.10">
    <property type="entry name" value="Periplasmic binding protein-like II"/>
    <property type="match status" value="2"/>
</dbReference>
<dbReference type="PANTHER" id="PTHR30346:SF0">
    <property type="entry name" value="HCA OPERON TRANSCRIPTIONAL ACTIVATOR HCAR"/>
    <property type="match status" value="1"/>
</dbReference>
<evidence type="ECO:0000256" key="2">
    <source>
        <dbReference type="ARBA" id="ARBA00023015"/>
    </source>
</evidence>
<dbReference type="RefSeq" id="WP_018021822.1">
    <property type="nucleotide sequence ID" value="NZ_AQUX01000004.1"/>
</dbReference>
<dbReference type="InterPro" id="IPR005119">
    <property type="entry name" value="LysR_subst-bd"/>
</dbReference>
<sequence length="225" mass="24383">MLSLGFVTGVEPDKWLRRFRENTTHGGVDARGLDDPLDPVLAGELDLALIRLPDSRIDDSLHVIELYDESLGIAVPKDSLFEEAGETLVPRDVEGEIVNYRTADDGSVDLAELRAALQVVAANVGVAVAPRPALKVLSKKQVVHLGYDDPTVPPTRIALAFLRDSDSDAVQDFVGVAKGRGANSSRQAAPKRSAREKTLAKQERRGAAPKKPPAPRRGRRTRKGK</sequence>
<dbReference type="Proteomes" id="UP000029914">
    <property type="component" value="Chromosome"/>
</dbReference>
<feature type="domain" description="LysR substrate-binding" evidence="7">
    <location>
        <begin position="15"/>
        <end position="178"/>
    </location>
</feature>
<feature type="compositionally biased region" description="Basic and acidic residues" evidence="6">
    <location>
        <begin position="193"/>
        <end position="206"/>
    </location>
</feature>
<evidence type="ECO:0000256" key="6">
    <source>
        <dbReference type="SAM" id="MobiDB-lite"/>
    </source>
</evidence>
<dbReference type="KEGG" id="cdo:CDOO_04860"/>
<dbReference type="EMBL" id="CP006764">
    <property type="protein sequence ID" value="AIT60656.1"/>
    <property type="molecule type" value="Genomic_DNA"/>
</dbReference>
<evidence type="ECO:0000259" key="7">
    <source>
        <dbReference type="Pfam" id="PF03466"/>
    </source>
</evidence>
<evidence type="ECO:0000256" key="3">
    <source>
        <dbReference type="ARBA" id="ARBA00023125"/>
    </source>
</evidence>
<keyword evidence="4" id="KW-0010">Activator</keyword>
<keyword evidence="3" id="KW-0238">DNA-binding</keyword>
<dbReference type="GO" id="GO:0032993">
    <property type="term" value="C:protein-DNA complex"/>
    <property type="evidence" value="ECO:0007669"/>
    <property type="project" value="TreeGrafter"/>
</dbReference>
<dbReference type="HOGENOM" id="CLU_039613_3_2_11"/>
<accession>A0A097IEV2</accession>
<dbReference type="GO" id="GO:0003700">
    <property type="term" value="F:DNA-binding transcription factor activity"/>
    <property type="evidence" value="ECO:0007669"/>
    <property type="project" value="TreeGrafter"/>
</dbReference>
<evidence type="ECO:0000313" key="9">
    <source>
        <dbReference type="Proteomes" id="UP000029914"/>
    </source>
</evidence>
<dbReference type="OrthoDB" id="3388207at2"/>
<dbReference type="AlphaFoldDB" id="A0A097IEV2"/>
<feature type="region of interest" description="Disordered" evidence="6">
    <location>
        <begin position="178"/>
        <end position="225"/>
    </location>
</feature>
<reference evidence="8 9" key="1">
    <citation type="submission" date="2013-09" db="EMBL/GenBank/DDBJ databases">
        <title>Complete genome sequence of Corynebacterium doosanense CAU 212(T) (=DSM 45436(T)), isolated from activated sludge.</title>
        <authorList>
            <person name="Schaffert L."/>
            <person name="Albersmeier A."/>
            <person name="Kalinowski J."/>
            <person name="Ruckert C."/>
        </authorList>
    </citation>
    <scope>NUCLEOTIDE SEQUENCE [LARGE SCALE GENOMIC DNA]</scope>
    <source>
        <strain evidence="8 9">CAU 212</strain>
    </source>
</reference>